<dbReference type="RefSeq" id="WP_124245478.1">
    <property type="nucleotide sequence ID" value="NZ_CP027806.1"/>
</dbReference>
<dbReference type="KEGG" id="cprv:CYPRO_0274"/>
<proteinExistence type="predicted"/>
<dbReference type="AlphaFoldDB" id="A0A345UGG0"/>
<evidence type="ECO:0000313" key="2">
    <source>
        <dbReference type="Proteomes" id="UP000254808"/>
    </source>
</evidence>
<dbReference type="Proteomes" id="UP000254808">
    <property type="component" value="Chromosome"/>
</dbReference>
<dbReference type="OrthoDB" id="1030920at2"/>
<protein>
    <recommendedName>
        <fullName evidence="3">Nuclear transport factor 2 family protein</fullName>
    </recommendedName>
</protein>
<dbReference type="EMBL" id="CP027806">
    <property type="protein sequence ID" value="AXI99561.1"/>
    <property type="molecule type" value="Genomic_DNA"/>
</dbReference>
<evidence type="ECO:0008006" key="3">
    <source>
        <dbReference type="Google" id="ProtNLM"/>
    </source>
</evidence>
<name>A0A345UGG0_9BACT</name>
<reference evidence="1 2" key="1">
    <citation type="submission" date="2018-03" db="EMBL/GenBank/DDBJ databases">
        <title>Phenotypic and genomic properties of Cyclonatronum proteinivorum gen. nov., sp. nov., a haloalkaliphilic bacteroidete from soda lakes possessing Na+-translocating rhodopsin.</title>
        <authorList>
            <person name="Toshchakov S.V."/>
            <person name="Korzhenkov A."/>
            <person name="Samarov N.I."/>
            <person name="Kublanov I.V."/>
            <person name="Muntyan M.S."/>
            <person name="Sorokin D.Y."/>
        </authorList>
    </citation>
    <scope>NUCLEOTIDE SEQUENCE [LARGE SCALE GENOMIC DNA]</scope>
    <source>
        <strain evidence="1 2">Omega</strain>
    </source>
</reference>
<sequence length="342" mass="39548">MSSSIRLRHLPLHVTSIRTLVFFLFLGMMVFQPITQVLAASDDSADPPTEIRVNVADFTDSVFRAVVERNATAFLTEINRAYSLQRRPNFGAETSGTFDAVGMGRLWSVSPFYVYDDIIIEQLARRSDGSWEMRNLPLMLRDADGAEHYEEGVLEFEADGQVRGLRLALPAHRYQELIRAADSSVDHENRMMIISFLEIFRTAFNQKDITFIEQVFSDEALIIVGRVVENTGRSSEYEQQVEFLRFNKEEYISRLRNVFARNAWIDVGFEEIDIFRHPRHPHMYGVSLVQFYNSEIYSDVGYLFLLIDFSADEEPLIHVRTWQPKQATPESNRFSMGDIEVF</sequence>
<organism evidence="1 2">
    <name type="scientific">Cyclonatronum proteinivorum</name>
    <dbReference type="NCBI Taxonomy" id="1457365"/>
    <lineage>
        <taxon>Bacteria</taxon>
        <taxon>Pseudomonadati</taxon>
        <taxon>Balneolota</taxon>
        <taxon>Balneolia</taxon>
        <taxon>Balneolales</taxon>
        <taxon>Cyclonatronaceae</taxon>
        <taxon>Cyclonatronum</taxon>
    </lineage>
</organism>
<accession>A0A345UGG0</accession>
<gene>
    <name evidence="1" type="ORF">CYPRO_0274</name>
</gene>
<keyword evidence="2" id="KW-1185">Reference proteome</keyword>
<evidence type="ECO:0000313" key="1">
    <source>
        <dbReference type="EMBL" id="AXI99561.1"/>
    </source>
</evidence>